<evidence type="ECO:0000313" key="2">
    <source>
        <dbReference type="EMBL" id="GMG75055.1"/>
    </source>
</evidence>
<evidence type="ECO:0000313" key="3">
    <source>
        <dbReference type="Proteomes" id="UP001165240"/>
    </source>
</evidence>
<accession>A0AAX6BMS6</accession>
<keyword evidence="1" id="KW-1133">Transmembrane helix</keyword>
<proteinExistence type="predicted"/>
<keyword evidence="1" id="KW-0472">Membrane</keyword>
<dbReference type="RefSeq" id="WP_108674802.1">
    <property type="nucleotide sequence ID" value="NZ_BSYK01000001.1"/>
</dbReference>
<keyword evidence="1" id="KW-0812">Transmembrane</keyword>
<dbReference type="Proteomes" id="UP001165240">
    <property type="component" value="Unassembled WGS sequence"/>
</dbReference>
<evidence type="ECO:0000256" key="1">
    <source>
        <dbReference type="SAM" id="Phobius"/>
    </source>
</evidence>
<comment type="caution">
    <text evidence="2">The sequence shown here is derived from an EMBL/GenBank/DDBJ whole genome shotgun (WGS) entry which is preliminary data.</text>
</comment>
<gene>
    <name evidence="2" type="ORF">ShirakiTB12_35230</name>
</gene>
<sequence length="125" mass="15029">MRVFFNKIDSKKTSRYQTKLYFGFTIVIILNVINSWFLDWFWLYVTTSSALMILVILLLTTPKRDSKEEWKQLEIERDEAFENKVNLMLMNGRSDVQAIKYIRKEKNLGLLHAKQYLDRIKESKE</sequence>
<dbReference type="AlphaFoldDB" id="A0AAX6BMS6"/>
<reference evidence="2" key="1">
    <citation type="journal article" date="2024" name="Appl Microbiol">
        <title>Effect of kuratsuki Bacillus and Priestia on Taste of Sake.</title>
        <authorList>
            <person name="Kobayashi K."/>
            <person name="Nishida H."/>
        </authorList>
    </citation>
    <scope>NUCLEOTIDE SEQUENCE</scope>
    <source>
        <strain evidence="2">B-12</strain>
    </source>
</reference>
<feature type="transmembrane region" description="Helical" evidence="1">
    <location>
        <begin position="43"/>
        <end position="61"/>
    </location>
</feature>
<evidence type="ECO:0008006" key="4">
    <source>
        <dbReference type="Google" id="ProtNLM"/>
    </source>
</evidence>
<protein>
    <recommendedName>
        <fullName evidence="4">Ribosomal protein L7/L12 C-terminal domain-containing protein</fullName>
    </recommendedName>
</protein>
<dbReference type="EMBL" id="BSYK01000001">
    <property type="protein sequence ID" value="GMG75055.1"/>
    <property type="molecule type" value="Genomic_DNA"/>
</dbReference>
<name>A0AAX6BMS6_PRIMG</name>
<feature type="transmembrane region" description="Helical" evidence="1">
    <location>
        <begin position="20"/>
        <end position="37"/>
    </location>
</feature>
<organism evidence="2 3">
    <name type="scientific">Priestia megaterium</name>
    <name type="common">Bacillus megaterium</name>
    <dbReference type="NCBI Taxonomy" id="1404"/>
    <lineage>
        <taxon>Bacteria</taxon>
        <taxon>Bacillati</taxon>
        <taxon>Bacillota</taxon>
        <taxon>Bacilli</taxon>
        <taxon>Bacillales</taxon>
        <taxon>Bacillaceae</taxon>
        <taxon>Priestia</taxon>
    </lineage>
</organism>